<evidence type="ECO:0000313" key="2">
    <source>
        <dbReference type="EMBL" id="WOB06477.1"/>
    </source>
</evidence>
<feature type="region of interest" description="Disordered" evidence="1">
    <location>
        <begin position="87"/>
        <end position="109"/>
    </location>
</feature>
<dbReference type="RefSeq" id="WP_316698936.1">
    <property type="nucleotide sequence ID" value="NZ_CP136336.1"/>
</dbReference>
<feature type="region of interest" description="Disordered" evidence="1">
    <location>
        <begin position="12"/>
        <end position="62"/>
    </location>
</feature>
<name>A0ABZ0CU65_9BURK</name>
<organism evidence="2 3">
    <name type="scientific">Piscinibacter gummiphilus</name>
    <dbReference type="NCBI Taxonomy" id="946333"/>
    <lineage>
        <taxon>Bacteria</taxon>
        <taxon>Pseudomonadati</taxon>
        <taxon>Pseudomonadota</taxon>
        <taxon>Betaproteobacteria</taxon>
        <taxon>Burkholderiales</taxon>
        <taxon>Sphaerotilaceae</taxon>
        <taxon>Piscinibacter</taxon>
    </lineage>
</organism>
<proteinExistence type="predicted"/>
<feature type="compositionally biased region" description="Polar residues" evidence="1">
    <location>
        <begin position="130"/>
        <end position="153"/>
    </location>
</feature>
<feature type="region of interest" description="Disordered" evidence="1">
    <location>
        <begin position="128"/>
        <end position="192"/>
    </location>
</feature>
<gene>
    <name evidence="2" type="ORF">RXV79_16265</name>
</gene>
<accession>A0ABZ0CU65</accession>
<feature type="compositionally biased region" description="Basic and acidic residues" evidence="1">
    <location>
        <begin position="43"/>
        <end position="62"/>
    </location>
</feature>
<evidence type="ECO:0000313" key="3">
    <source>
        <dbReference type="Proteomes" id="UP001303946"/>
    </source>
</evidence>
<protein>
    <submittedName>
        <fullName evidence="2">Uncharacterized protein</fullName>
    </submittedName>
</protein>
<dbReference type="Proteomes" id="UP001303946">
    <property type="component" value="Chromosome"/>
</dbReference>
<reference evidence="2 3" key="1">
    <citation type="submission" date="2023-10" db="EMBL/GenBank/DDBJ databases">
        <title>Bacteria for the degradation of biodegradable plastic PBAT(Polybutylene adipate terephthalate).</title>
        <authorList>
            <person name="Weon H.-Y."/>
            <person name="Yeon J."/>
        </authorList>
    </citation>
    <scope>NUCLEOTIDE SEQUENCE [LARGE SCALE GENOMIC DNA]</scope>
    <source>
        <strain evidence="2 3">SBD 7-3</strain>
    </source>
</reference>
<sequence>MGFSLSNLAKKVVGSSSGGQGILNTLNPLRGGTQGLADLGDPLSKKVNDMVDKNDPLDDAARQNDHNAAQGVGLAPPDAEPFVETPVSEVGVRGSRRHSRGNQISLGAPAVVTPEQAVANQSEFAGAWNDANSDASPTTSGPINLLANNTSGQAAGDEYRDAWFGNSPTTTPNKTEEVDDTSELGRRLGLGA</sequence>
<dbReference type="EMBL" id="CP136336">
    <property type="protein sequence ID" value="WOB06477.1"/>
    <property type="molecule type" value="Genomic_DNA"/>
</dbReference>
<evidence type="ECO:0000256" key="1">
    <source>
        <dbReference type="SAM" id="MobiDB-lite"/>
    </source>
</evidence>
<keyword evidence="3" id="KW-1185">Reference proteome</keyword>